<evidence type="ECO:0000313" key="2">
    <source>
        <dbReference type="Proteomes" id="UP000191931"/>
    </source>
</evidence>
<keyword evidence="2" id="KW-1185">Reference proteome</keyword>
<reference evidence="1 2" key="1">
    <citation type="submission" date="2017-03" db="EMBL/GenBank/DDBJ databases">
        <authorList>
            <person name="Afonso C.L."/>
            <person name="Miller P.J."/>
            <person name="Scott M.A."/>
            <person name="Spackman E."/>
            <person name="Goraichik I."/>
            <person name="Dimitrov K.M."/>
            <person name="Suarez D.L."/>
            <person name="Swayne D.E."/>
        </authorList>
    </citation>
    <scope>NUCLEOTIDE SEQUENCE [LARGE SCALE GENOMIC DNA]</scope>
    <source>
        <strain evidence="1">PRJEB14757</strain>
    </source>
</reference>
<dbReference type="AlphaFoldDB" id="A0A1W1HGK7"/>
<dbReference type="STRING" id="1246637.MTBBW1_400034"/>
<protein>
    <submittedName>
        <fullName evidence="1">Uncharacterized protein</fullName>
    </submittedName>
</protein>
<dbReference type="EMBL" id="FWEV01000282">
    <property type="protein sequence ID" value="SLM31627.1"/>
    <property type="molecule type" value="Genomic_DNA"/>
</dbReference>
<sequence>MIFDLFDKLRGSGIFLWQEVEEFCDTYFTKSKSNAAIYCQGQGSGE</sequence>
<organism evidence="1 2">
    <name type="scientific">Desulfamplus magnetovallimortis</name>
    <dbReference type="NCBI Taxonomy" id="1246637"/>
    <lineage>
        <taxon>Bacteria</taxon>
        <taxon>Pseudomonadati</taxon>
        <taxon>Thermodesulfobacteriota</taxon>
        <taxon>Desulfobacteria</taxon>
        <taxon>Desulfobacterales</taxon>
        <taxon>Desulfobacteraceae</taxon>
        <taxon>Desulfamplus</taxon>
    </lineage>
</organism>
<accession>A0A1W1HGK7</accession>
<dbReference type="Proteomes" id="UP000191931">
    <property type="component" value="Unassembled WGS sequence"/>
</dbReference>
<proteinExistence type="predicted"/>
<evidence type="ECO:0000313" key="1">
    <source>
        <dbReference type="EMBL" id="SLM31627.1"/>
    </source>
</evidence>
<gene>
    <name evidence="1" type="ORF">MTBBW1_400034</name>
</gene>
<name>A0A1W1HGK7_9BACT</name>